<sequence>MEIIVSIVLFIVAARLFGFALGYVLNKLLNVRYYINRTLLRSHEGMNLSSKDFFIFWASLDVIVIFAILYKYVNVVDLTWLYIVMVISFLVVFGFSIYWIFRNNLGIRSLMVMVAALVGGLIVVLTQVICVLMNILTLITTSPNYRGRVYYLPIKPY</sequence>
<dbReference type="EMBL" id="PYMH01000001">
    <property type="protein sequence ID" value="PSU36437.1"/>
    <property type="molecule type" value="Genomic_DNA"/>
</dbReference>
<keyword evidence="1" id="KW-1133">Transmembrane helix</keyword>
<accession>A0A2T3J570</accession>
<reference evidence="2 3" key="1">
    <citation type="submission" date="2018-03" db="EMBL/GenBank/DDBJ databases">
        <title>Whole genome sequencing of Histamine producing bacteria.</title>
        <authorList>
            <person name="Butler K."/>
        </authorList>
    </citation>
    <scope>NUCLEOTIDE SEQUENCE [LARGE SCALE GENOMIC DNA]</scope>
    <source>
        <strain evidence="2 3">JCM 13586</strain>
    </source>
</reference>
<feature type="transmembrane region" description="Helical" evidence="1">
    <location>
        <begin position="113"/>
        <end position="139"/>
    </location>
</feature>
<keyword evidence="1" id="KW-0812">Transmembrane</keyword>
<protein>
    <submittedName>
        <fullName evidence="2">Uncharacterized protein</fullName>
    </submittedName>
</protein>
<gene>
    <name evidence="2" type="ORF">C9I99_05450</name>
</gene>
<feature type="transmembrane region" description="Helical" evidence="1">
    <location>
        <begin position="53"/>
        <end position="73"/>
    </location>
</feature>
<feature type="transmembrane region" description="Helical" evidence="1">
    <location>
        <begin position="6"/>
        <end position="25"/>
    </location>
</feature>
<dbReference type="AlphaFoldDB" id="A0A2T3J570"/>
<evidence type="ECO:0000313" key="2">
    <source>
        <dbReference type="EMBL" id="PSU36437.1"/>
    </source>
</evidence>
<evidence type="ECO:0000256" key="1">
    <source>
        <dbReference type="SAM" id="Phobius"/>
    </source>
</evidence>
<keyword evidence="3" id="KW-1185">Reference proteome</keyword>
<evidence type="ECO:0000313" key="3">
    <source>
        <dbReference type="Proteomes" id="UP000241222"/>
    </source>
</evidence>
<name>A0A2T3J570_9GAMM</name>
<dbReference type="Proteomes" id="UP000241222">
    <property type="component" value="Unassembled WGS sequence"/>
</dbReference>
<keyword evidence="1" id="KW-0472">Membrane</keyword>
<proteinExistence type="predicted"/>
<organism evidence="2 3">
    <name type="scientific">Photobacterium lutimaris</name>
    <dbReference type="NCBI Taxonomy" id="388278"/>
    <lineage>
        <taxon>Bacteria</taxon>
        <taxon>Pseudomonadati</taxon>
        <taxon>Pseudomonadota</taxon>
        <taxon>Gammaproteobacteria</taxon>
        <taxon>Vibrionales</taxon>
        <taxon>Vibrionaceae</taxon>
        <taxon>Photobacterium</taxon>
    </lineage>
</organism>
<feature type="transmembrane region" description="Helical" evidence="1">
    <location>
        <begin position="79"/>
        <end position="101"/>
    </location>
</feature>
<dbReference type="RefSeq" id="WP_107347791.1">
    <property type="nucleotide sequence ID" value="NZ_PYMH01000001.1"/>
</dbReference>
<comment type="caution">
    <text evidence="2">The sequence shown here is derived from an EMBL/GenBank/DDBJ whole genome shotgun (WGS) entry which is preliminary data.</text>
</comment>